<evidence type="ECO:0000313" key="2">
    <source>
        <dbReference type="Proteomes" id="UP000821837"/>
    </source>
</evidence>
<dbReference type="EMBL" id="JABSTV010001249">
    <property type="protein sequence ID" value="KAH7961887.1"/>
    <property type="molecule type" value="Genomic_DNA"/>
</dbReference>
<accession>A0A9D4T0P9</accession>
<organism evidence="1 2">
    <name type="scientific">Rhipicephalus sanguineus</name>
    <name type="common">Brown dog tick</name>
    <name type="synonym">Ixodes sanguineus</name>
    <dbReference type="NCBI Taxonomy" id="34632"/>
    <lineage>
        <taxon>Eukaryota</taxon>
        <taxon>Metazoa</taxon>
        <taxon>Ecdysozoa</taxon>
        <taxon>Arthropoda</taxon>
        <taxon>Chelicerata</taxon>
        <taxon>Arachnida</taxon>
        <taxon>Acari</taxon>
        <taxon>Parasitiformes</taxon>
        <taxon>Ixodida</taxon>
        <taxon>Ixodoidea</taxon>
        <taxon>Ixodidae</taxon>
        <taxon>Rhipicephalinae</taxon>
        <taxon>Rhipicephalus</taxon>
        <taxon>Rhipicephalus</taxon>
    </lineage>
</organism>
<name>A0A9D4T0P9_RHISA</name>
<keyword evidence="2" id="KW-1185">Reference proteome</keyword>
<gene>
    <name evidence="1" type="ORF">HPB52_013103</name>
</gene>
<dbReference type="AlphaFoldDB" id="A0A9D4T0P9"/>
<sequence length="140" mass="15317">MGYQSARYHVEPPDVPLVRARTCGPNFLAAAGSAHLCPGKNIGKNVSGFMTAYGPSLARTVTTRYSSRPQELEENCAVCGLHFHDRFISRYYEHTVNGELVRIDRTRPVLLPGAVATQFPNLPAIAQRGATTGEKAPYKD</sequence>
<proteinExistence type="predicted"/>
<comment type="caution">
    <text evidence="1">The sequence shown here is derived from an EMBL/GenBank/DDBJ whole genome shotgun (WGS) entry which is preliminary data.</text>
</comment>
<reference evidence="1" key="2">
    <citation type="submission" date="2021-09" db="EMBL/GenBank/DDBJ databases">
        <authorList>
            <person name="Jia N."/>
            <person name="Wang J."/>
            <person name="Shi W."/>
            <person name="Du L."/>
            <person name="Sun Y."/>
            <person name="Zhan W."/>
            <person name="Jiang J."/>
            <person name="Wang Q."/>
            <person name="Zhang B."/>
            <person name="Ji P."/>
            <person name="Sakyi L.B."/>
            <person name="Cui X."/>
            <person name="Yuan T."/>
            <person name="Jiang B."/>
            <person name="Yang W."/>
            <person name="Lam T.T.-Y."/>
            <person name="Chang Q."/>
            <person name="Ding S."/>
            <person name="Wang X."/>
            <person name="Zhu J."/>
            <person name="Ruan X."/>
            <person name="Zhao L."/>
            <person name="Wei J."/>
            <person name="Que T."/>
            <person name="Du C."/>
            <person name="Cheng J."/>
            <person name="Dai P."/>
            <person name="Han X."/>
            <person name="Huang E."/>
            <person name="Gao Y."/>
            <person name="Liu J."/>
            <person name="Shao H."/>
            <person name="Ye R."/>
            <person name="Li L."/>
            <person name="Wei W."/>
            <person name="Wang X."/>
            <person name="Wang C."/>
            <person name="Huo Q."/>
            <person name="Li W."/>
            <person name="Guo W."/>
            <person name="Chen H."/>
            <person name="Chen S."/>
            <person name="Zhou L."/>
            <person name="Zhou L."/>
            <person name="Ni X."/>
            <person name="Tian J."/>
            <person name="Zhou Y."/>
            <person name="Sheng Y."/>
            <person name="Liu T."/>
            <person name="Pan Y."/>
            <person name="Xia L."/>
            <person name="Li J."/>
            <person name="Zhao F."/>
            <person name="Cao W."/>
        </authorList>
    </citation>
    <scope>NUCLEOTIDE SEQUENCE</scope>
    <source>
        <strain evidence="1">Rsan-2018</strain>
        <tissue evidence="1">Larvae</tissue>
    </source>
</reference>
<evidence type="ECO:0000313" key="1">
    <source>
        <dbReference type="EMBL" id="KAH7961887.1"/>
    </source>
</evidence>
<dbReference type="Proteomes" id="UP000821837">
    <property type="component" value="Chromosome 3"/>
</dbReference>
<reference evidence="1" key="1">
    <citation type="journal article" date="2020" name="Cell">
        <title>Large-Scale Comparative Analyses of Tick Genomes Elucidate Their Genetic Diversity and Vector Capacities.</title>
        <authorList>
            <consortium name="Tick Genome and Microbiome Consortium (TIGMIC)"/>
            <person name="Jia N."/>
            <person name="Wang J."/>
            <person name="Shi W."/>
            <person name="Du L."/>
            <person name="Sun Y."/>
            <person name="Zhan W."/>
            <person name="Jiang J.F."/>
            <person name="Wang Q."/>
            <person name="Zhang B."/>
            <person name="Ji P."/>
            <person name="Bell-Sakyi L."/>
            <person name="Cui X.M."/>
            <person name="Yuan T.T."/>
            <person name="Jiang B.G."/>
            <person name="Yang W.F."/>
            <person name="Lam T.T."/>
            <person name="Chang Q.C."/>
            <person name="Ding S.J."/>
            <person name="Wang X.J."/>
            <person name="Zhu J.G."/>
            <person name="Ruan X.D."/>
            <person name="Zhao L."/>
            <person name="Wei J.T."/>
            <person name="Ye R.Z."/>
            <person name="Que T.C."/>
            <person name="Du C.H."/>
            <person name="Zhou Y.H."/>
            <person name="Cheng J.X."/>
            <person name="Dai P.F."/>
            <person name="Guo W.B."/>
            <person name="Han X.H."/>
            <person name="Huang E.J."/>
            <person name="Li L.F."/>
            <person name="Wei W."/>
            <person name="Gao Y.C."/>
            <person name="Liu J.Z."/>
            <person name="Shao H.Z."/>
            <person name="Wang X."/>
            <person name="Wang C.C."/>
            <person name="Yang T.C."/>
            <person name="Huo Q.B."/>
            <person name="Li W."/>
            <person name="Chen H.Y."/>
            <person name="Chen S.E."/>
            <person name="Zhou L.G."/>
            <person name="Ni X.B."/>
            <person name="Tian J.H."/>
            <person name="Sheng Y."/>
            <person name="Liu T."/>
            <person name="Pan Y.S."/>
            <person name="Xia L.Y."/>
            <person name="Li J."/>
            <person name="Zhao F."/>
            <person name="Cao W.C."/>
        </authorList>
    </citation>
    <scope>NUCLEOTIDE SEQUENCE</scope>
    <source>
        <strain evidence="1">Rsan-2018</strain>
    </source>
</reference>
<protein>
    <submittedName>
        <fullName evidence="1">Uncharacterized protein</fullName>
    </submittedName>
</protein>